<dbReference type="SUPFAM" id="SSF51658">
    <property type="entry name" value="Xylose isomerase-like"/>
    <property type="match status" value="1"/>
</dbReference>
<dbReference type="Proteomes" id="UP001305815">
    <property type="component" value="Chromosome"/>
</dbReference>
<protein>
    <submittedName>
        <fullName evidence="2">Xylose isomerase</fullName>
    </submittedName>
</protein>
<keyword evidence="2" id="KW-0413">Isomerase</keyword>
<accession>A0ABM8I8N1</accession>
<feature type="domain" description="Xylose isomerase-like TIM barrel" evidence="1">
    <location>
        <begin position="31"/>
        <end position="275"/>
    </location>
</feature>
<dbReference type="InterPro" id="IPR013022">
    <property type="entry name" value="Xyl_isomerase-like_TIM-brl"/>
</dbReference>
<dbReference type="PANTHER" id="PTHR12110:SF21">
    <property type="entry name" value="XYLOSE ISOMERASE-LIKE TIM BARREL DOMAIN-CONTAINING PROTEIN"/>
    <property type="match status" value="1"/>
</dbReference>
<dbReference type="GO" id="GO:0016853">
    <property type="term" value="F:isomerase activity"/>
    <property type="evidence" value="ECO:0007669"/>
    <property type="project" value="UniProtKB-KW"/>
</dbReference>
<dbReference type="InterPro" id="IPR050312">
    <property type="entry name" value="IolE/XylAMocC-like"/>
</dbReference>
<proteinExistence type="predicted"/>
<keyword evidence="3" id="KW-1185">Reference proteome</keyword>
<reference evidence="3" key="1">
    <citation type="journal article" date="2023" name="Int. J. Syst. Evol. Microbiol.">
        <title>Claveliimonas bilis gen. nov., sp. nov., deoxycholic acid-producing bacteria isolated from human faeces, and reclassification of Sellimonas monacensis Zenner et al. 2021 as Claveliimonas monacensis comb. nov.</title>
        <authorList>
            <person name="Hisatomi A."/>
            <person name="Kastawa N.W.E.P.G."/>
            <person name="Song I."/>
            <person name="Ohkuma M."/>
            <person name="Fukiya S."/>
            <person name="Sakamoto M."/>
        </authorList>
    </citation>
    <scope>NUCLEOTIDE SEQUENCE [LARGE SCALE GENOMIC DNA]</scope>
    <source>
        <strain evidence="3">12BBH14</strain>
    </source>
</reference>
<evidence type="ECO:0000313" key="3">
    <source>
        <dbReference type="Proteomes" id="UP001305815"/>
    </source>
</evidence>
<dbReference type="Pfam" id="PF01261">
    <property type="entry name" value="AP_endonuc_2"/>
    <property type="match status" value="1"/>
</dbReference>
<sequence length="278" mass="31785">MFKYISMKQIAAGNYTYPLYTFEYFLESMLRLGVENIELWAAGPHFYLGDFDTPMLKELKRKIQVRGLHTICLTPEQCAYPVNIGAKEGYIRKRSMKYFYRAIEAADVMEIPAVLVTPGDGYRNECKEDTWKYTVENLQILSDYGAKYGKILYLEHLTEQTTNIAVYASELAALASEVDRDNLICMADTDMMGRCGETLEDYFKATDGRLGHVHFVDGMPGGHLALGDGKLPLAKFLEELERASYKGYITLEITNEIYYLDPEKAIGKSLRWLKQYIS</sequence>
<dbReference type="Gene3D" id="3.20.20.150">
    <property type="entry name" value="Divalent-metal-dependent TIM barrel enzymes"/>
    <property type="match status" value="1"/>
</dbReference>
<organism evidence="2 3">
    <name type="scientific">Claveliimonas bilis</name>
    <dbReference type="NCBI Taxonomy" id="3028070"/>
    <lineage>
        <taxon>Bacteria</taxon>
        <taxon>Bacillati</taxon>
        <taxon>Bacillota</taxon>
        <taxon>Clostridia</taxon>
        <taxon>Lachnospirales</taxon>
        <taxon>Lachnospiraceae</taxon>
        <taxon>Claveliimonas</taxon>
    </lineage>
</organism>
<dbReference type="InterPro" id="IPR036237">
    <property type="entry name" value="Xyl_isomerase-like_sf"/>
</dbReference>
<name>A0ABM8I8N1_9FIRM</name>
<evidence type="ECO:0000313" key="2">
    <source>
        <dbReference type="EMBL" id="BDZ76334.1"/>
    </source>
</evidence>
<dbReference type="EMBL" id="AP027742">
    <property type="protein sequence ID" value="BDZ76334.1"/>
    <property type="molecule type" value="Genomic_DNA"/>
</dbReference>
<evidence type="ECO:0000259" key="1">
    <source>
        <dbReference type="Pfam" id="PF01261"/>
    </source>
</evidence>
<dbReference type="RefSeq" id="WP_256194095.1">
    <property type="nucleotide sequence ID" value="NZ_AP027742.1"/>
</dbReference>
<dbReference type="PANTHER" id="PTHR12110">
    <property type="entry name" value="HYDROXYPYRUVATE ISOMERASE"/>
    <property type="match status" value="1"/>
</dbReference>
<gene>
    <name evidence="2" type="ORF">Lac1_05170</name>
</gene>